<dbReference type="InterPro" id="IPR053161">
    <property type="entry name" value="Ulvan_degrading_GH"/>
</dbReference>
<sequence>MKQKKTSRLLASVLAIAMGATMTSGLFTAQAQEEIGENTIIHAFKNIDVDSKPMARFWFPDAGAGADADDLISEQIEAMAKGGFGGVEIAMIADETTYTNQQAKEYGWGTENWVNVLKKTLRAANAIEGGFKVDITITSHWPPVINTIDPNETTASTELSYQYTKITQDDLNNGTKDLAMPEQKTTDSRNGYFLTVDRFTDASAIQVESVDADGNLTFDFDSITSLKDSVSVKEGAGYAAGIPDEAKAEEMAGGDKTQKQAILDNIYEAFGDVPTEEIPDGEKFDSQGNRKRMADWQELYQADLNGIKGKLGTLDNDAEIKAGDWVLFGVFERGTGQVLSGGGINTMYGRTYATDYFSTEGIQEVIDYWNEHFLSDPELVSLLKENGSSIFEDSIEASHTGPFWTHNMLNELDEGYAYADEFATVVAVNSAKSSGGGFPGGPGGGGNTTPPIQFNNDVTSRIVEDYNLKLGELYESDHASVISEWAKTFHYNYRAQGYTLTGLDIAGAAAALDIPEGDNATSGDGLRNLSAAVNMYDKQYLSMEAITTIKIASTWETIAGILNSNFSHGVNRVILHGTPYAKTFDNNHTAWPGWGWGGGGAGVGEFTAWNQRQIYWEDVNTIADFMSRNQALLQNGTAKVDVALLNDTSSSFSILSGNCMQGLLDNGYSYNILSEALLKSENANVTNGVLYEDGPSYKAVILNEANVLSVDTLEKLNQYADAGLPIILYNCSPSQVYGTETADNNDETLVQLVDQLKQHEKVASVSSEEELLTILDQLQVSSAASYQASGIETSHRTDSTNSDYYYIFNSTEETQTTTMTLEGQGTPYIMDSWTGEITPIAHYTQTEDTITCDVTLEPQESTIIAIAPDQEEFGSSQDVHVEEANGTVVYDGNDIVYRSNTVGTDTVKFSDGTTKEITIDETMAEIDLSGEGWNLQLDSYGPDDSPENLDENGELIDPTAHKITTLNYANIALIPWTSLDVSEDDLKALSTSLNEVTSMRDVSGIGYYTKTFTLPEDWDSSKGAVVTFAHDEDMVTKVTVNDTTIDKIDSINEVVDIGNYLKPGENTIQIKLDTTVKNRISLETGYVDSPWVTESRDTDYGLTSVVLKPYTEVVLSADMPEETADKGILNSVIKYAENAKASGEYDNAIESVQKSFDAALENAQAVAANYSATQEDVDAAWKTLLNEIHKLGFVAGDKTELDQLIAAADEIELDKYVEAGKAEFTEALAAAKAVSEDGDAMQAEINEVSDNLLNAMLNLRFKADKSVLEDVLAQANKIDASAYTSESYAILTAAVKDAKAVLENENATQEEVDAEVANVRAAMEDLISVENTTETPSTDNNTIQTGQESTTTKANTAKTGDFVPIAGLAAITLAGAALLLTCKKK</sequence>
<evidence type="ECO:0000256" key="3">
    <source>
        <dbReference type="SAM" id="SignalP"/>
    </source>
</evidence>
<dbReference type="Gene3D" id="2.60.120.260">
    <property type="entry name" value="Galactose-binding domain-like"/>
    <property type="match status" value="1"/>
</dbReference>
<dbReference type="Pfam" id="PF07554">
    <property type="entry name" value="FIVAR"/>
    <property type="match status" value="3"/>
</dbReference>
<evidence type="ECO:0000313" key="4">
    <source>
        <dbReference type="EMBL" id="MBC5786707.1"/>
    </source>
</evidence>
<accession>A0ABR7INL9</accession>
<proteinExistence type="predicted"/>
<organism evidence="4 5">
    <name type="scientific">Clostridium facile</name>
    <dbReference type="NCBI Taxonomy" id="2763035"/>
    <lineage>
        <taxon>Bacteria</taxon>
        <taxon>Bacillati</taxon>
        <taxon>Bacillota</taxon>
        <taxon>Clostridia</taxon>
        <taxon>Eubacteriales</taxon>
        <taxon>Clostridiaceae</taxon>
        <taxon>Clostridium</taxon>
    </lineage>
</organism>
<evidence type="ECO:0000256" key="2">
    <source>
        <dbReference type="SAM" id="Phobius"/>
    </source>
</evidence>
<feature type="signal peptide" evidence="3">
    <location>
        <begin position="1"/>
        <end position="31"/>
    </location>
</feature>
<keyword evidence="2" id="KW-0812">Transmembrane</keyword>
<dbReference type="Gene3D" id="1.20.1270.90">
    <property type="entry name" value="AF1782-like"/>
    <property type="match status" value="3"/>
</dbReference>
<feature type="transmembrane region" description="Helical" evidence="2">
    <location>
        <begin position="1362"/>
        <end position="1382"/>
    </location>
</feature>
<comment type="caution">
    <text evidence="4">The sequence shown here is derived from an EMBL/GenBank/DDBJ whole genome shotgun (WGS) entry which is preliminary data.</text>
</comment>
<evidence type="ECO:0000313" key="5">
    <source>
        <dbReference type="Proteomes" id="UP000649151"/>
    </source>
</evidence>
<gene>
    <name evidence="4" type="ORF">H8Z77_01520</name>
</gene>
<keyword evidence="2" id="KW-1133">Transmembrane helix</keyword>
<dbReference type="Proteomes" id="UP000649151">
    <property type="component" value="Unassembled WGS sequence"/>
</dbReference>
<dbReference type="PANTHER" id="PTHR36848:SF2">
    <property type="entry name" value="SECRETED PROTEIN"/>
    <property type="match status" value="1"/>
</dbReference>
<keyword evidence="3" id="KW-0732">Signal</keyword>
<dbReference type="PANTHER" id="PTHR36848">
    <property type="entry name" value="DNA-BINDING PROTEIN (PUTATIVE SECRETED PROTEIN)-RELATED"/>
    <property type="match status" value="1"/>
</dbReference>
<keyword evidence="5" id="KW-1185">Reference proteome</keyword>
<evidence type="ECO:0000256" key="1">
    <source>
        <dbReference type="SAM" id="MobiDB-lite"/>
    </source>
</evidence>
<name>A0ABR7INL9_9CLOT</name>
<dbReference type="InterPro" id="IPR008979">
    <property type="entry name" value="Galactose-bd-like_sf"/>
</dbReference>
<dbReference type="EMBL" id="JACOQK010000001">
    <property type="protein sequence ID" value="MBC5786707.1"/>
    <property type="molecule type" value="Genomic_DNA"/>
</dbReference>
<keyword evidence="2" id="KW-0472">Membrane</keyword>
<dbReference type="RefSeq" id="WP_186995949.1">
    <property type="nucleotide sequence ID" value="NZ_JACOQK010000001.1"/>
</dbReference>
<feature type="region of interest" description="Disordered" evidence="1">
    <location>
        <begin position="1332"/>
        <end position="1352"/>
    </location>
</feature>
<reference evidence="4 5" key="1">
    <citation type="submission" date="2020-08" db="EMBL/GenBank/DDBJ databases">
        <title>Genome public.</title>
        <authorList>
            <person name="Liu C."/>
            <person name="Sun Q."/>
        </authorList>
    </citation>
    <scope>NUCLEOTIDE SEQUENCE [LARGE SCALE GENOMIC DNA]</scope>
    <source>
        <strain evidence="4 5">NSJ-27</strain>
    </source>
</reference>
<dbReference type="SUPFAM" id="SSF49785">
    <property type="entry name" value="Galactose-binding domain-like"/>
    <property type="match status" value="1"/>
</dbReference>
<feature type="chain" id="PRO_5046500696" evidence="3">
    <location>
        <begin position="32"/>
        <end position="1385"/>
    </location>
</feature>
<protein>
    <submittedName>
        <fullName evidence="4">FIVAR domain-containing protein</fullName>
    </submittedName>
</protein>